<dbReference type="Proteomes" id="UP001152523">
    <property type="component" value="Unassembled WGS sequence"/>
</dbReference>
<protein>
    <submittedName>
        <fullName evidence="3">Uncharacterized protein</fullName>
    </submittedName>
</protein>
<feature type="compositionally biased region" description="Polar residues" evidence="2">
    <location>
        <begin position="266"/>
        <end position="277"/>
    </location>
</feature>
<accession>A0AAV0FSZ5</accession>
<evidence type="ECO:0000313" key="4">
    <source>
        <dbReference type="Proteomes" id="UP001152523"/>
    </source>
</evidence>
<evidence type="ECO:0000256" key="2">
    <source>
        <dbReference type="SAM" id="MobiDB-lite"/>
    </source>
</evidence>
<feature type="compositionally biased region" description="Acidic residues" evidence="2">
    <location>
        <begin position="301"/>
        <end position="315"/>
    </location>
</feature>
<dbReference type="AlphaFoldDB" id="A0AAV0FSZ5"/>
<keyword evidence="4" id="KW-1185">Reference proteome</keyword>
<evidence type="ECO:0000256" key="1">
    <source>
        <dbReference type="SAM" id="Coils"/>
    </source>
</evidence>
<comment type="caution">
    <text evidence="3">The sequence shown here is derived from an EMBL/GenBank/DDBJ whole genome shotgun (WGS) entry which is preliminary data.</text>
</comment>
<reference evidence="3" key="1">
    <citation type="submission" date="2022-07" db="EMBL/GenBank/DDBJ databases">
        <authorList>
            <person name="Macas J."/>
            <person name="Novak P."/>
            <person name="Neumann P."/>
        </authorList>
    </citation>
    <scope>NUCLEOTIDE SEQUENCE</scope>
</reference>
<dbReference type="EMBL" id="CAMAPF010001011">
    <property type="protein sequence ID" value="CAH9138773.1"/>
    <property type="molecule type" value="Genomic_DNA"/>
</dbReference>
<proteinExistence type="predicted"/>
<gene>
    <name evidence="3" type="ORF">CEPIT_LOCUS37073</name>
</gene>
<feature type="region of interest" description="Disordered" evidence="2">
    <location>
        <begin position="257"/>
        <end position="315"/>
    </location>
</feature>
<organism evidence="3 4">
    <name type="scientific">Cuscuta epithymum</name>
    <dbReference type="NCBI Taxonomy" id="186058"/>
    <lineage>
        <taxon>Eukaryota</taxon>
        <taxon>Viridiplantae</taxon>
        <taxon>Streptophyta</taxon>
        <taxon>Embryophyta</taxon>
        <taxon>Tracheophyta</taxon>
        <taxon>Spermatophyta</taxon>
        <taxon>Magnoliopsida</taxon>
        <taxon>eudicotyledons</taxon>
        <taxon>Gunneridae</taxon>
        <taxon>Pentapetalae</taxon>
        <taxon>asterids</taxon>
        <taxon>lamiids</taxon>
        <taxon>Solanales</taxon>
        <taxon>Convolvulaceae</taxon>
        <taxon>Cuscuteae</taxon>
        <taxon>Cuscuta</taxon>
        <taxon>Cuscuta subgen. Cuscuta</taxon>
    </lineage>
</organism>
<feature type="coiled-coil region" evidence="1">
    <location>
        <begin position="145"/>
        <end position="179"/>
    </location>
</feature>
<keyword evidence="1" id="KW-0175">Coiled coil</keyword>
<sequence length="315" mass="35478">MQLLELRRLEEEVRHCRDKSLWEVPAKTKGRKSKTKLYAEIEKDLGKEPTVLDFGEKWEAIDPTTGQPYPTRHARYMALYRQRMEEVHGPDRTLHPVIDHDIWLEITGDSKRRRRVGIPDQISDPQLFQLSKPIEDKCMLLESQAVELRSEIDTMRGGMAELKAQNEAMRAENEEQRASFNAAMSNVWGVLISMGVASPSMIPSSMVAGGSSSQHHQPALFGQLQTQQPSSFGQRPGPFGQLFGLTYAQAQHQLQWDQPPHFGLNGFTQPASSQVRSTEVARPPSRPTMAPPTVLMRTTEEDLSSSDGDDDQESD</sequence>
<name>A0AAV0FSZ5_9ASTE</name>
<evidence type="ECO:0000313" key="3">
    <source>
        <dbReference type="EMBL" id="CAH9138773.1"/>
    </source>
</evidence>